<evidence type="ECO:0000313" key="3">
    <source>
        <dbReference type="EMBL" id="ADZ83767.1"/>
    </source>
</evidence>
<dbReference type="KEGG" id="cle:Clole_2053"/>
<dbReference type="SUPFAM" id="SSF53850">
    <property type="entry name" value="Periplasmic binding protein-like II"/>
    <property type="match status" value="1"/>
</dbReference>
<dbReference type="Pfam" id="PF13416">
    <property type="entry name" value="SBP_bac_8"/>
    <property type="match status" value="1"/>
</dbReference>
<dbReference type="GO" id="GO:0035556">
    <property type="term" value="P:intracellular signal transduction"/>
    <property type="evidence" value="ECO:0007669"/>
    <property type="project" value="InterPro"/>
</dbReference>
<dbReference type="InterPro" id="IPR050490">
    <property type="entry name" value="Bact_solute-bd_prot1"/>
</dbReference>
<evidence type="ECO:0000259" key="2">
    <source>
        <dbReference type="PROSITE" id="PS50008"/>
    </source>
</evidence>
<sequence length="512" mass="56602">MKLLKKTLTVFVGTACVLSMALTGCQNGGETVASTEPSASASTEASDTPAATEEALAPVELTWYFVGNQQQEDTALVEEAVNKYIAENTKLNCTIKLQCYDWGTYNDRITQMIAAGETFDICFTANWSNNYYTQSAKGAFVPLNDLMDKYAPKTKEILGEDFLSGSRINGVNYAIPANKEKAHSWGLLVRKDIVEKYNMDLSGVKTLADMEPFFQIIKEKEPNMYALEGTPNESAMRILDFDIVNNDTTPGAVYNDDNSKVFDQLEQPETLEHFKLMNSFMQKGYIREDAASVTDYNADQKAGKIFCAVRSLKPTKAEEESNSQGQSYMQIELTSPIISNRETTGSMQAISATSKNPERAMMFLELFNTDPVVNNLINFGIEGTHYTKISDNQIKGTENQAKYNPGLGWAFGNQLINYLTELDPTDKWDQFEAFNAAGVKTQSLGFVFDPAPVTTQIAQCTNVWNEFVPGLQVGSSNPDEALPKAVEAFNAAGMQDILAEMQKQMDAFNAAK</sequence>
<dbReference type="PANTHER" id="PTHR43649">
    <property type="entry name" value="ARABINOSE-BINDING PROTEIN-RELATED"/>
    <property type="match status" value="1"/>
</dbReference>
<dbReference type="InterPro" id="IPR006059">
    <property type="entry name" value="SBP"/>
</dbReference>
<keyword evidence="1" id="KW-0732">Signal</keyword>
<dbReference type="PROSITE" id="PS51257">
    <property type="entry name" value="PROKAR_LIPOPROTEIN"/>
    <property type="match status" value="1"/>
</dbReference>
<feature type="domain" description="PI-PLC Y-box" evidence="2">
    <location>
        <begin position="399"/>
        <end position="450"/>
    </location>
</feature>
<dbReference type="InterPro" id="IPR001711">
    <property type="entry name" value="PLipase_C_Pinositol-sp_Y"/>
</dbReference>
<dbReference type="InterPro" id="IPR022627">
    <property type="entry name" value="DUF3502"/>
</dbReference>
<dbReference type="Pfam" id="PF12010">
    <property type="entry name" value="DUF3502"/>
    <property type="match status" value="1"/>
</dbReference>
<name>F2JQA5_CELLD</name>
<evidence type="ECO:0000256" key="1">
    <source>
        <dbReference type="SAM" id="SignalP"/>
    </source>
</evidence>
<dbReference type="Gene3D" id="3.40.190.10">
    <property type="entry name" value="Periplasmic binding protein-like II"/>
    <property type="match status" value="1"/>
</dbReference>
<organism evidence="3 4">
    <name type="scientific">Cellulosilyticum lentocellum (strain ATCC 49066 / DSM 5427 / NCIMB 11756 / RHM5)</name>
    <name type="common">Clostridium lentocellum</name>
    <dbReference type="NCBI Taxonomy" id="642492"/>
    <lineage>
        <taxon>Bacteria</taxon>
        <taxon>Bacillati</taxon>
        <taxon>Bacillota</taxon>
        <taxon>Clostridia</taxon>
        <taxon>Lachnospirales</taxon>
        <taxon>Cellulosilyticaceae</taxon>
        <taxon>Cellulosilyticum</taxon>
    </lineage>
</organism>
<dbReference type="RefSeq" id="WP_013657061.1">
    <property type="nucleotide sequence ID" value="NC_015275.1"/>
</dbReference>
<dbReference type="PROSITE" id="PS50008">
    <property type="entry name" value="PIPLC_Y_DOMAIN"/>
    <property type="match status" value="1"/>
</dbReference>
<feature type="signal peptide" evidence="1">
    <location>
        <begin position="1"/>
        <end position="21"/>
    </location>
</feature>
<keyword evidence="4" id="KW-1185">Reference proteome</keyword>
<evidence type="ECO:0000313" key="4">
    <source>
        <dbReference type="Proteomes" id="UP000008467"/>
    </source>
</evidence>
<proteinExistence type="predicted"/>
<reference evidence="3 4" key="1">
    <citation type="journal article" date="2011" name="J. Bacteriol.">
        <title>Complete genome sequence of the cellulose-degrading bacterium Cellulosilyticum lentocellum.</title>
        <authorList>
            <consortium name="US DOE Joint Genome Institute"/>
            <person name="Miller D.A."/>
            <person name="Suen G."/>
            <person name="Bruce D."/>
            <person name="Copeland A."/>
            <person name="Cheng J.F."/>
            <person name="Detter C."/>
            <person name="Goodwin L.A."/>
            <person name="Han C.S."/>
            <person name="Hauser L.J."/>
            <person name="Land M.L."/>
            <person name="Lapidus A."/>
            <person name="Lucas S."/>
            <person name="Meincke L."/>
            <person name="Pitluck S."/>
            <person name="Tapia R."/>
            <person name="Teshima H."/>
            <person name="Woyke T."/>
            <person name="Fox B.G."/>
            <person name="Angert E.R."/>
            <person name="Currie C.R."/>
        </authorList>
    </citation>
    <scope>NUCLEOTIDE SEQUENCE [LARGE SCALE GENOMIC DNA]</scope>
    <source>
        <strain evidence="4">ATCC 49066 / DSM 5427 / NCIMB 11756 / RHM5</strain>
    </source>
</reference>
<dbReference type="STRING" id="642492.Clole_2053"/>
<feature type="chain" id="PRO_5038958378" description="PI-PLC Y-box domain-containing protein" evidence="1">
    <location>
        <begin position="22"/>
        <end position="512"/>
    </location>
</feature>
<gene>
    <name evidence="3" type="ordered locus">Clole_2053</name>
</gene>
<dbReference type="HOGENOM" id="CLU_037301_1_0_9"/>
<protein>
    <recommendedName>
        <fullName evidence="2">PI-PLC Y-box domain-containing protein</fullName>
    </recommendedName>
</protein>
<dbReference type="AlphaFoldDB" id="F2JQA5"/>
<dbReference type="EMBL" id="CP002582">
    <property type="protein sequence ID" value="ADZ83767.1"/>
    <property type="molecule type" value="Genomic_DNA"/>
</dbReference>
<dbReference type="GO" id="GO:0006629">
    <property type="term" value="P:lipid metabolic process"/>
    <property type="evidence" value="ECO:0007669"/>
    <property type="project" value="InterPro"/>
</dbReference>
<dbReference type="eggNOG" id="COG1653">
    <property type="taxonomic scope" value="Bacteria"/>
</dbReference>
<dbReference type="GO" id="GO:0004435">
    <property type="term" value="F:phosphatidylinositol-4,5-bisphosphate phospholipase C activity"/>
    <property type="evidence" value="ECO:0007669"/>
    <property type="project" value="InterPro"/>
</dbReference>
<dbReference type="Proteomes" id="UP000008467">
    <property type="component" value="Chromosome"/>
</dbReference>
<dbReference type="PANTHER" id="PTHR43649:SF17">
    <property type="entry name" value="ABC TRANSPORTER SOLUTE BINDING PROTEIN-SUGAR TRANSPORT"/>
    <property type="match status" value="1"/>
</dbReference>
<accession>F2JQA5</accession>